<comment type="caution">
    <text evidence="5">The sequence shown here is derived from an EMBL/GenBank/DDBJ whole genome shotgun (WGS) entry which is preliminary data.</text>
</comment>
<keyword evidence="6" id="KW-1185">Reference proteome</keyword>
<dbReference type="SMART" id="SM00595">
    <property type="entry name" value="MADF"/>
    <property type="match status" value="1"/>
</dbReference>
<evidence type="ECO:0008006" key="7">
    <source>
        <dbReference type="Google" id="ProtNLM"/>
    </source>
</evidence>
<sequence length="278" mass="32123">MEFCVSGFQSCVSSARAPIAAYMTDCFQSTRAVDSELRCVTDMSPKFTNSDDEELIEFVSCNDILWKLSHPDYKNNVKRDLKWKKIGVSLNKSGEHCKSRWRTIRDNFKRHRKTECTGQPTKKKRATYWHRLRFLDDVEDERQGFSYTEDRDGPTGPEDVEDVSIVEEVDTETNEECNFPACSTQDECGKIVEKVKSNLIVEVMKRKEETQGQLMKTIEKLITPQVTVEEDIDIFLKSISSTIKQFTPAEKAEAKRKIFNLVSDIEIRHHAANNLHRL</sequence>
<dbReference type="GO" id="GO:0005634">
    <property type="term" value="C:nucleus"/>
    <property type="evidence" value="ECO:0007669"/>
    <property type="project" value="UniProtKB-SubCell"/>
</dbReference>
<keyword evidence="1" id="KW-0539">Nucleus</keyword>
<evidence type="ECO:0000259" key="4">
    <source>
        <dbReference type="PROSITE" id="PS51031"/>
    </source>
</evidence>
<dbReference type="Proteomes" id="UP000291343">
    <property type="component" value="Unassembled WGS sequence"/>
</dbReference>
<dbReference type="PROSITE" id="PS51029">
    <property type="entry name" value="MADF"/>
    <property type="match status" value="1"/>
</dbReference>
<dbReference type="AlphaFoldDB" id="A0A482X5Q7"/>
<dbReference type="OrthoDB" id="6600747at2759"/>
<dbReference type="PANTHER" id="PTHR12243">
    <property type="entry name" value="MADF DOMAIN TRANSCRIPTION FACTOR"/>
    <property type="match status" value="1"/>
</dbReference>
<feature type="domain" description="MADF" evidence="3">
    <location>
        <begin position="54"/>
        <end position="140"/>
    </location>
</feature>
<proteinExistence type="predicted"/>
<evidence type="ECO:0000259" key="2">
    <source>
        <dbReference type="PROSITE" id="PS50090"/>
    </source>
</evidence>
<dbReference type="Pfam" id="PF02944">
    <property type="entry name" value="BESS"/>
    <property type="match status" value="1"/>
</dbReference>
<dbReference type="EMBL" id="QKKF02017260">
    <property type="protein sequence ID" value="RZF41087.1"/>
    <property type="molecule type" value="Genomic_DNA"/>
</dbReference>
<reference evidence="5 6" key="1">
    <citation type="journal article" date="2017" name="Gigascience">
        <title>Genome sequence of the small brown planthopper, Laodelphax striatellus.</title>
        <authorList>
            <person name="Zhu J."/>
            <person name="Jiang F."/>
            <person name="Wang X."/>
            <person name="Yang P."/>
            <person name="Bao Y."/>
            <person name="Zhao W."/>
            <person name="Wang W."/>
            <person name="Lu H."/>
            <person name="Wang Q."/>
            <person name="Cui N."/>
            <person name="Li J."/>
            <person name="Chen X."/>
            <person name="Luo L."/>
            <person name="Yu J."/>
            <person name="Kang L."/>
            <person name="Cui F."/>
        </authorList>
    </citation>
    <scope>NUCLEOTIDE SEQUENCE [LARGE SCALE GENOMIC DNA]</scope>
    <source>
        <strain evidence="5">Lst14</strain>
    </source>
</reference>
<dbReference type="InterPro" id="IPR004210">
    <property type="entry name" value="BESS_motif"/>
</dbReference>
<dbReference type="InterPro" id="IPR006578">
    <property type="entry name" value="MADF-dom"/>
</dbReference>
<dbReference type="InParanoid" id="A0A482X5Q7"/>
<comment type="subcellular location">
    <subcellularLocation>
        <location evidence="1">Nucleus</location>
    </subcellularLocation>
</comment>
<dbReference type="GO" id="GO:0003677">
    <property type="term" value="F:DNA binding"/>
    <property type="evidence" value="ECO:0007669"/>
    <property type="project" value="InterPro"/>
</dbReference>
<dbReference type="PANTHER" id="PTHR12243:SF67">
    <property type="entry name" value="COREPRESSOR OF PANGOLIN, ISOFORM A-RELATED"/>
    <property type="match status" value="1"/>
</dbReference>
<dbReference type="InterPro" id="IPR039353">
    <property type="entry name" value="TF_Adf1"/>
</dbReference>
<feature type="domain" description="BESS" evidence="4">
    <location>
        <begin position="229"/>
        <end position="268"/>
    </location>
</feature>
<dbReference type="Pfam" id="PF10545">
    <property type="entry name" value="MADF_DNA_bdg"/>
    <property type="match status" value="1"/>
</dbReference>
<dbReference type="InterPro" id="IPR001005">
    <property type="entry name" value="SANT/Myb"/>
</dbReference>
<dbReference type="PROSITE" id="PS50090">
    <property type="entry name" value="MYB_LIKE"/>
    <property type="match status" value="1"/>
</dbReference>
<evidence type="ECO:0000313" key="6">
    <source>
        <dbReference type="Proteomes" id="UP000291343"/>
    </source>
</evidence>
<protein>
    <recommendedName>
        <fullName evidence="7">MADF domain-containing protein</fullName>
    </recommendedName>
</protein>
<evidence type="ECO:0000256" key="1">
    <source>
        <dbReference type="PROSITE-ProRule" id="PRU00371"/>
    </source>
</evidence>
<evidence type="ECO:0000313" key="5">
    <source>
        <dbReference type="EMBL" id="RZF41087.1"/>
    </source>
</evidence>
<evidence type="ECO:0000259" key="3">
    <source>
        <dbReference type="PROSITE" id="PS51029"/>
    </source>
</evidence>
<feature type="domain" description="Myb-like" evidence="2">
    <location>
        <begin position="46"/>
        <end position="105"/>
    </location>
</feature>
<dbReference type="PROSITE" id="PS51031">
    <property type="entry name" value="BESS"/>
    <property type="match status" value="1"/>
</dbReference>
<dbReference type="FunCoup" id="A0A482X5Q7">
    <property type="interactions" value="55"/>
</dbReference>
<organism evidence="5 6">
    <name type="scientific">Laodelphax striatellus</name>
    <name type="common">Small brown planthopper</name>
    <name type="synonym">Delphax striatella</name>
    <dbReference type="NCBI Taxonomy" id="195883"/>
    <lineage>
        <taxon>Eukaryota</taxon>
        <taxon>Metazoa</taxon>
        <taxon>Ecdysozoa</taxon>
        <taxon>Arthropoda</taxon>
        <taxon>Hexapoda</taxon>
        <taxon>Insecta</taxon>
        <taxon>Pterygota</taxon>
        <taxon>Neoptera</taxon>
        <taxon>Paraneoptera</taxon>
        <taxon>Hemiptera</taxon>
        <taxon>Auchenorrhyncha</taxon>
        <taxon>Fulgoroidea</taxon>
        <taxon>Delphacidae</taxon>
        <taxon>Criomorphinae</taxon>
        <taxon>Laodelphax</taxon>
    </lineage>
</organism>
<accession>A0A482X5Q7</accession>
<gene>
    <name evidence="5" type="ORF">LSTR_LSTR002719</name>
</gene>
<name>A0A482X5Q7_LAOST</name>